<evidence type="ECO:0000256" key="5">
    <source>
        <dbReference type="SAM" id="MobiDB-lite"/>
    </source>
</evidence>
<reference evidence="7 8" key="1">
    <citation type="journal article" date="2022" name="Nat. Plants">
        <title>Genomes of leafy and leafless Platanthera orchids illuminate the evolution of mycoheterotrophy.</title>
        <authorList>
            <person name="Li M.H."/>
            <person name="Liu K.W."/>
            <person name="Li Z."/>
            <person name="Lu H.C."/>
            <person name="Ye Q.L."/>
            <person name="Zhang D."/>
            <person name="Wang J.Y."/>
            <person name="Li Y.F."/>
            <person name="Zhong Z.M."/>
            <person name="Liu X."/>
            <person name="Yu X."/>
            <person name="Liu D.K."/>
            <person name="Tu X.D."/>
            <person name="Liu B."/>
            <person name="Hao Y."/>
            <person name="Liao X.Y."/>
            <person name="Jiang Y.T."/>
            <person name="Sun W.H."/>
            <person name="Chen J."/>
            <person name="Chen Y.Q."/>
            <person name="Ai Y."/>
            <person name="Zhai J.W."/>
            <person name="Wu S.S."/>
            <person name="Zhou Z."/>
            <person name="Hsiao Y.Y."/>
            <person name="Wu W.L."/>
            <person name="Chen Y.Y."/>
            <person name="Lin Y.F."/>
            <person name="Hsu J.L."/>
            <person name="Li C.Y."/>
            <person name="Wang Z.W."/>
            <person name="Zhao X."/>
            <person name="Zhong W.Y."/>
            <person name="Ma X.K."/>
            <person name="Ma L."/>
            <person name="Huang J."/>
            <person name="Chen G.Z."/>
            <person name="Huang M.Z."/>
            <person name="Huang L."/>
            <person name="Peng D.H."/>
            <person name="Luo Y.B."/>
            <person name="Zou S.Q."/>
            <person name="Chen S.P."/>
            <person name="Lan S."/>
            <person name="Tsai W.C."/>
            <person name="Van de Peer Y."/>
            <person name="Liu Z.J."/>
        </authorList>
    </citation>
    <scope>NUCLEOTIDE SEQUENCE [LARGE SCALE GENOMIC DNA]</scope>
    <source>
        <strain evidence="7">Lor288</strain>
    </source>
</reference>
<evidence type="ECO:0000256" key="3">
    <source>
        <dbReference type="ARBA" id="ARBA00022737"/>
    </source>
</evidence>
<keyword evidence="8" id="KW-1185">Reference proteome</keyword>
<comment type="subcellular location">
    <subcellularLocation>
        <location evidence="1">Nucleus</location>
        <location evidence="1">Nucleolus</location>
    </subcellularLocation>
</comment>
<gene>
    <name evidence="7" type="ORF">KSP40_PGU003869</name>
</gene>
<accession>A0ABR2N391</accession>
<dbReference type="InterPro" id="IPR055347">
    <property type="entry name" value="UTP6_N"/>
</dbReference>
<feature type="region of interest" description="Disordered" evidence="5">
    <location>
        <begin position="175"/>
        <end position="204"/>
    </location>
</feature>
<keyword evidence="4" id="KW-0539">Nucleus</keyword>
<dbReference type="PANTHER" id="PTHR23271">
    <property type="entry name" value="HEPATOCELLULAR CARCINOMA-ASSOCIATED ANTIGEN 66"/>
    <property type="match status" value="1"/>
</dbReference>
<evidence type="ECO:0000313" key="8">
    <source>
        <dbReference type="Proteomes" id="UP001412067"/>
    </source>
</evidence>
<evidence type="ECO:0000313" key="7">
    <source>
        <dbReference type="EMBL" id="KAK8969743.1"/>
    </source>
</evidence>
<sequence>MADEVQFRLERMANELEDLEKRGLMEWDKINEIVKQRREFEYRLQRPSPLKKDFLDYIEFEKKLEAYRKCRKRMIIRQMKEEDEEVGGKKKRYKKWKKSLSDSAGIVRIMGLYKMAVSRFKGDLGLWFQYLEFCRERRHGRMKEVCDPTPQPSSTVLNFIASPFQTVHRKLHPPIPTAAGRHQPLTPSTRSFGDPASDSAAEALTRRVEAQEQLVASLHASLLVLHAKFDTLQPSAASSANGSACLAADTSILGATPLPDIGDSAVPLLLGRPTLALDLPTFAGVDRGPDLRHQLLSLLLPLRQSDRPLSDSPPASWTTSVERVVFQLPSTYSPTHICAIKEFRAIIDDVDPEVTVMGLPLSPCDRRRSYDSEAKML</sequence>
<evidence type="ECO:0000259" key="6">
    <source>
        <dbReference type="Pfam" id="PF08640"/>
    </source>
</evidence>
<evidence type="ECO:0000256" key="4">
    <source>
        <dbReference type="ARBA" id="ARBA00023242"/>
    </source>
</evidence>
<proteinExistence type="predicted"/>
<dbReference type="EMBL" id="JBBWWR010000003">
    <property type="protein sequence ID" value="KAK8969743.1"/>
    <property type="molecule type" value="Genomic_DNA"/>
</dbReference>
<dbReference type="InterPro" id="IPR013949">
    <property type="entry name" value="Utp6"/>
</dbReference>
<organism evidence="7 8">
    <name type="scientific">Platanthera guangdongensis</name>
    <dbReference type="NCBI Taxonomy" id="2320717"/>
    <lineage>
        <taxon>Eukaryota</taxon>
        <taxon>Viridiplantae</taxon>
        <taxon>Streptophyta</taxon>
        <taxon>Embryophyta</taxon>
        <taxon>Tracheophyta</taxon>
        <taxon>Spermatophyta</taxon>
        <taxon>Magnoliopsida</taxon>
        <taxon>Liliopsida</taxon>
        <taxon>Asparagales</taxon>
        <taxon>Orchidaceae</taxon>
        <taxon>Orchidoideae</taxon>
        <taxon>Orchideae</taxon>
        <taxon>Orchidinae</taxon>
        <taxon>Platanthera</taxon>
    </lineage>
</organism>
<evidence type="ECO:0000256" key="1">
    <source>
        <dbReference type="ARBA" id="ARBA00004604"/>
    </source>
</evidence>
<name>A0ABR2N391_9ASPA</name>
<keyword evidence="2" id="KW-0698">rRNA processing</keyword>
<dbReference type="Pfam" id="PF08640">
    <property type="entry name" value="U3_assoc_6"/>
    <property type="match status" value="1"/>
</dbReference>
<protein>
    <recommendedName>
        <fullName evidence="6">U3 small nucleolar RNA-associated protein 6 N-terminal domain-containing protein</fullName>
    </recommendedName>
</protein>
<keyword evidence="3" id="KW-0677">Repeat</keyword>
<dbReference type="PANTHER" id="PTHR23271:SF1">
    <property type="entry name" value="U3 SMALL NUCLEOLAR RNA-ASSOCIATED PROTEIN 6 HOMOLOG"/>
    <property type="match status" value="1"/>
</dbReference>
<dbReference type="Proteomes" id="UP001412067">
    <property type="component" value="Unassembled WGS sequence"/>
</dbReference>
<feature type="domain" description="U3 small nucleolar RNA-associated protein 6 N-terminal" evidence="6">
    <location>
        <begin position="9"/>
        <end position="82"/>
    </location>
</feature>
<evidence type="ECO:0000256" key="2">
    <source>
        <dbReference type="ARBA" id="ARBA00022552"/>
    </source>
</evidence>
<comment type="caution">
    <text evidence="7">The sequence shown here is derived from an EMBL/GenBank/DDBJ whole genome shotgun (WGS) entry which is preliminary data.</text>
</comment>